<organism evidence="1 2">
    <name type="scientific">Acetobacter orientalis</name>
    <dbReference type="NCBI Taxonomy" id="146474"/>
    <lineage>
        <taxon>Bacteria</taxon>
        <taxon>Pseudomonadati</taxon>
        <taxon>Pseudomonadota</taxon>
        <taxon>Alphaproteobacteria</taxon>
        <taxon>Acetobacterales</taxon>
        <taxon>Acetobacteraceae</taxon>
        <taxon>Acetobacter</taxon>
    </lineage>
</organism>
<proteinExistence type="predicted"/>
<dbReference type="EMBL" id="AP018515">
    <property type="protein sequence ID" value="BBC78388.1"/>
    <property type="molecule type" value="Genomic_DNA"/>
</dbReference>
<evidence type="ECO:0000313" key="1">
    <source>
        <dbReference type="EMBL" id="BBC78388.1"/>
    </source>
</evidence>
<sequence>MLAKTSKTIPLKIAAYYRQFSYPLSKTLPKARKLPKTHAPKCAL</sequence>
<protein>
    <submittedName>
        <fullName evidence="1">Uncharacterized protein</fullName>
    </submittedName>
</protein>
<dbReference type="Proteomes" id="UP000270034">
    <property type="component" value="Chromosome"/>
</dbReference>
<dbReference type="KEGG" id="aot:AcetOri_orf00062"/>
<gene>
    <name evidence="1" type="ORF">AcetOrient_orf00062</name>
</gene>
<evidence type="ECO:0000313" key="2">
    <source>
        <dbReference type="Proteomes" id="UP000270034"/>
    </source>
</evidence>
<name>A0A2Z5ZD07_9PROT</name>
<dbReference type="AlphaFoldDB" id="A0A2Z5ZD07"/>
<accession>A0A2Z5ZD07</accession>
<reference evidence="1 2" key="1">
    <citation type="submission" date="2018-02" db="EMBL/GenBank/DDBJ databases">
        <title>Acetobacter orientalis genome.</title>
        <authorList>
            <person name="Nakashima N."/>
            <person name="Tamura T."/>
        </authorList>
    </citation>
    <scope>NUCLEOTIDE SEQUENCE [LARGE SCALE GENOMIC DNA]</scope>
    <source>
        <strain evidence="1 2">FAN1</strain>
    </source>
</reference>